<keyword evidence="6 13" id="KW-0732">Signal</keyword>
<dbReference type="EMBL" id="DVOR01000193">
    <property type="protein sequence ID" value="HIV09641.1"/>
    <property type="molecule type" value="Genomic_DNA"/>
</dbReference>
<keyword evidence="11 12" id="KW-0998">Cell outer membrane</keyword>
<evidence type="ECO:0000256" key="8">
    <source>
        <dbReference type="ARBA" id="ARBA00023065"/>
    </source>
</evidence>
<evidence type="ECO:0000256" key="10">
    <source>
        <dbReference type="ARBA" id="ARBA00023136"/>
    </source>
</evidence>
<dbReference type="GO" id="GO:0009279">
    <property type="term" value="C:cell outer membrane"/>
    <property type="evidence" value="ECO:0007669"/>
    <property type="project" value="UniProtKB-SubCell"/>
</dbReference>
<accession>A0A9D1T341</accession>
<organism evidence="15 16">
    <name type="scientific">Candidatus Spyradenecus faecavium</name>
    <dbReference type="NCBI Taxonomy" id="2840947"/>
    <lineage>
        <taxon>Bacteria</taxon>
        <taxon>Pseudomonadati</taxon>
        <taxon>Lentisphaerota</taxon>
        <taxon>Lentisphaeria</taxon>
        <taxon>Lentisphaerales</taxon>
        <taxon>Lentisphaeraceae</taxon>
        <taxon>Lentisphaeraceae incertae sedis</taxon>
        <taxon>Candidatus Spyradenecus</taxon>
    </lineage>
</organism>
<evidence type="ECO:0000256" key="13">
    <source>
        <dbReference type="SAM" id="SignalP"/>
    </source>
</evidence>
<evidence type="ECO:0000256" key="5">
    <source>
        <dbReference type="ARBA" id="ARBA00022692"/>
    </source>
</evidence>
<dbReference type="AlphaFoldDB" id="A0A9D1T341"/>
<evidence type="ECO:0000256" key="6">
    <source>
        <dbReference type="ARBA" id="ARBA00022729"/>
    </source>
</evidence>
<dbReference type="InterPro" id="IPR012910">
    <property type="entry name" value="Plug_dom"/>
</dbReference>
<keyword evidence="3 12" id="KW-1134">Transmembrane beta strand</keyword>
<sequence length="705" mass="78434">MKVSAKMVVGLLALVPGMTLGEAPTENEAVVVTAAPLPKYRTETTDAGTLVELPPERSPFTVDSLTEDFIRERNATDLDQLVTLQPGIYQGGKTVMARQAGTYTIRGYSGSEVLLGGVPLAGGVATFLDPTLLERVDIVKGPVGGAYGAQMVNMTDLMGAGGTVILQPKRPSFEEDFHDFLLKGSYSKASGTRLKLATDINRVFADERFAVRVPMAYEWRDPGWAASGAGHGRTFSAAPSLSLRVADRLETGFDLFYQYSDQPAFQGVRTLYGKPYGSGWDDTYTRPGDRMRFQTFGGTFRLDGDVTEWLTLRTRLSFFQTENRYDYRGPFSNVGFDPDPASGKRYEWGAGDRLARTFYAGQDAIFKFDTWGVDHQFLVGVSTTVKENQGWGGFTSTGRGGTVTEENYLEKIKATGYSDTRQQKVGLNVQDLLEWRGLSVIAGMRADWHDSVNHVHAWTFSPRLGVSYDILEAGRAILFANVSLTETPNFNYKAWPDNTGTAKSDYLDSTWRAVQKEAGIRVNPTGSLWLTGTLFRIDQSNAPIAMDNDLTGEGYYSDDGKTYSQGVELSASGDITDNWSIYLAYAYIDYYDKTNGLRFDRFPPHAVSLWTSYKAPWFYDAVFGLGCRWRDAWEMTFRGQQAGEDQIAKRLLTFDASVDFPFTENFSLGFAVRNLFDSRGVESARNLQAFANDGRTFELSLRFRF</sequence>
<dbReference type="SUPFAM" id="SSF56935">
    <property type="entry name" value="Porins"/>
    <property type="match status" value="1"/>
</dbReference>
<keyword evidence="5 12" id="KW-0812">Transmembrane</keyword>
<comment type="similarity">
    <text evidence="12">Belongs to the TonB-dependent receptor family.</text>
</comment>
<keyword evidence="2 12" id="KW-0813">Transport</keyword>
<feature type="chain" id="PRO_5038343044" evidence="13">
    <location>
        <begin position="22"/>
        <end position="705"/>
    </location>
</feature>
<keyword evidence="10 12" id="KW-0472">Membrane</keyword>
<dbReference type="InterPro" id="IPR036942">
    <property type="entry name" value="Beta-barrel_TonB_sf"/>
</dbReference>
<comment type="subcellular location">
    <subcellularLocation>
        <location evidence="1 12">Cell outer membrane</location>
        <topology evidence="1 12">Multi-pass membrane protein</topology>
    </subcellularLocation>
</comment>
<evidence type="ECO:0000313" key="15">
    <source>
        <dbReference type="EMBL" id="HIV09641.1"/>
    </source>
</evidence>
<dbReference type="PROSITE" id="PS52016">
    <property type="entry name" value="TONB_DEPENDENT_REC_3"/>
    <property type="match status" value="1"/>
</dbReference>
<evidence type="ECO:0000256" key="3">
    <source>
        <dbReference type="ARBA" id="ARBA00022452"/>
    </source>
</evidence>
<comment type="caution">
    <text evidence="15">The sequence shown here is derived from an EMBL/GenBank/DDBJ whole genome shotgun (WGS) entry which is preliminary data.</text>
</comment>
<keyword evidence="15" id="KW-0675">Receptor</keyword>
<evidence type="ECO:0000259" key="14">
    <source>
        <dbReference type="Pfam" id="PF07715"/>
    </source>
</evidence>
<dbReference type="PANTHER" id="PTHR32552">
    <property type="entry name" value="FERRICHROME IRON RECEPTOR-RELATED"/>
    <property type="match status" value="1"/>
</dbReference>
<reference evidence="15" key="1">
    <citation type="submission" date="2020-10" db="EMBL/GenBank/DDBJ databases">
        <authorList>
            <person name="Gilroy R."/>
        </authorList>
    </citation>
    <scope>NUCLEOTIDE SEQUENCE</scope>
    <source>
        <strain evidence="15">35461</strain>
    </source>
</reference>
<keyword evidence="7" id="KW-0408">Iron</keyword>
<keyword evidence="9" id="KW-0798">TonB box</keyword>
<keyword evidence="4" id="KW-0410">Iron transport</keyword>
<dbReference type="Proteomes" id="UP000886845">
    <property type="component" value="Unassembled WGS sequence"/>
</dbReference>
<protein>
    <submittedName>
        <fullName evidence="15">TonB-dependent receptor</fullName>
    </submittedName>
</protein>
<evidence type="ECO:0000256" key="2">
    <source>
        <dbReference type="ARBA" id="ARBA00022448"/>
    </source>
</evidence>
<proteinExistence type="inferred from homology"/>
<dbReference type="PANTHER" id="PTHR32552:SF68">
    <property type="entry name" value="FERRICHROME OUTER MEMBRANE TRANSPORTER_PHAGE RECEPTOR"/>
    <property type="match status" value="1"/>
</dbReference>
<dbReference type="InterPro" id="IPR037066">
    <property type="entry name" value="Plug_dom_sf"/>
</dbReference>
<dbReference type="InterPro" id="IPR010917">
    <property type="entry name" value="TonB_rcpt_CS"/>
</dbReference>
<evidence type="ECO:0000256" key="11">
    <source>
        <dbReference type="ARBA" id="ARBA00023237"/>
    </source>
</evidence>
<dbReference type="GO" id="GO:0015344">
    <property type="term" value="F:siderophore uptake transmembrane transporter activity"/>
    <property type="evidence" value="ECO:0007669"/>
    <property type="project" value="TreeGrafter"/>
</dbReference>
<keyword evidence="8" id="KW-0406">Ion transport</keyword>
<evidence type="ECO:0000313" key="16">
    <source>
        <dbReference type="Proteomes" id="UP000886845"/>
    </source>
</evidence>
<feature type="domain" description="TonB-dependent receptor plug" evidence="14">
    <location>
        <begin position="56"/>
        <end position="151"/>
    </location>
</feature>
<name>A0A9D1T341_9BACT</name>
<dbReference type="InterPro" id="IPR039426">
    <property type="entry name" value="TonB-dep_rcpt-like"/>
</dbReference>
<evidence type="ECO:0000256" key="12">
    <source>
        <dbReference type="PROSITE-ProRule" id="PRU01360"/>
    </source>
</evidence>
<dbReference type="Gene3D" id="2.40.170.20">
    <property type="entry name" value="TonB-dependent receptor, beta-barrel domain"/>
    <property type="match status" value="1"/>
</dbReference>
<dbReference type="Gene3D" id="2.170.130.10">
    <property type="entry name" value="TonB-dependent receptor, plug domain"/>
    <property type="match status" value="1"/>
</dbReference>
<evidence type="ECO:0000256" key="1">
    <source>
        <dbReference type="ARBA" id="ARBA00004571"/>
    </source>
</evidence>
<evidence type="ECO:0000256" key="9">
    <source>
        <dbReference type="ARBA" id="ARBA00023077"/>
    </source>
</evidence>
<reference evidence="15" key="2">
    <citation type="journal article" date="2021" name="PeerJ">
        <title>Extensive microbial diversity within the chicken gut microbiome revealed by metagenomics and culture.</title>
        <authorList>
            <person name="Gilroy R."/>
            <person name="Ravi A."/>
            <person name="Getino M."/>
            <person name="Pursley I."/>
            <person name="Horton D.L."/>
            <person name="Alikhan N.F."/>
            <person name="Baker D."/>
            <person name="Gharbi K."/>
            <person name="Hall N."/>
            <person name="Watson M."/>
            <person name="Adriaenssens E.M."/>
            <person name="Foster-Nyarko E."/>
            <person name="Jarju S."/>
            <person name="Secka A."/>
            <person name="Antonio M."/>
            <person name="Oren A."/>
            <person name="Chaudhuri R.R."/>
            <person name="La Ragione R."/>
            <person name="Hildebrand F."/>
            <person name="Pallen M.J."/>
        </authorList>
    </citation>
    <scope>NUCLEOTIDE SEQUENCE</scope>
    <source>
        <strain evidence="15">35461</strain>
    </source>
</reference>
<feature type="signal peptide" evidence="13">
    <location>
        <begin position="1"/>
        <end position="21"/>
    </location>
</feature>
<gene>
    <name evidence="15" type="ORF">IAC79_05980</name>
</gene>
<evidence type="ECO:0000256" key="7">
    <source>
        <dbReference type="ARBA" id="ARBA00023004"/>
    </source>
</evidence>
<dbReference type="Pfam" id="PF07715">
    <property type="entry name" value="Plug"/>
    <property type="match status" value="1"/>
</dbReference>
<evidence type="ECO:0000256" key="4">
    <source>
        <dbReference type="ARBA" id="ARBA00022496"/>
    </source>
</evidence>
<dbReference type="PROSITE" id="PS01156">
    <property type="entry name" value="TONB_DEPENDENT_REC_2"/>
    <property type="match status" value="1"/>
</dbReference>